<dbReference type="InterPro" id="IPR006816">
    <property type="entry name" value="ELMO_dom"/>
</dbReference>
<dbReference type="InterPro" id="IPR050868">
    <property type="entry name" value="ELMO_domain-containing"/>
</dbReference>
<proteinExistence type="predicted"/>
<gene>
    <name evidence="3" type="ORF">OTU49_007561</name>
</gene>
<dbReference type="GO" id="GO:0005096">
    <property type="term" value="F:GTPase activator activity"/>
    <property type="evidence" value="ECO:0007669"/>
    <property type="project" value="TreeGrafter"/>
</dbReference>
<dbReference type="EMBL" id="JARKIK010000061">
    <property type="protein sequence ID" value="KAK8731356.1"/>
    <property type="molecule type" value="Genomic_DNA"/>
</dbReference>
<protein>
    <recommendedName>
        <fullName evidence="2">ELMO domain-containing protein</fullName>
    </recommendedName>
</protein>
<evidence type="ECO:0000313" key="3">
    <source>
        <dbReference type="EMBL" id="KAK8731356.1"/>
    </source>
</evidence>
<dbReference type="AlphaFoldDB" id="A0AAW0WVC0"/>
<evidence type="ECO:0000313" key="4">
    <source>
        <dbReference type="Proteomes" id="UP001445076"/>
    </source>
</evidence>
<feature type="domain" description="ELMO" evidence="2">
    <location>
        <begin position="175"/>
        <end position="331"/>
    </location>
</feature>
<feature type="non-terminal residue" evidence="3">
    <location>
        <position position="1"/>
    </location>
</feature>
<dbReference type="PROSITE" id="PS51335">
    <property type="entry name" value="ELMO"/>
    <property type="match status" value="1"/>
</dbReference>
<feature type="transmembrane region" description="Helical" evidence="1">
    <location>
        <begin position="36"/>
        <end position="52"/>
    </location>
</feature>
<comment type="caution">
    <text evidence="3">The sequence shown here is derived from an EMBL/GenBank/DDBJ whole genome shotgun (WGS) entry which is preliminary data.</text>
</comment>
<keyword evidence="1" id="KW-0472">Membrane</keyword>
<feature type="transmembrane region" description="Helical" evidence="1">
    <location>
        <begin position="6"/>
        <end position="24"/>
    </location>
</feature>
<evidence type="ECO:0000256" key="1">
    <source>
        <dbReference type="SAM" id="Phobius"/>
    </source>
</evidence>
<organism evidence="3 4">
    <name type="scientific">Cherax quadricarinatus</name>
    <name type="common">Australian red claw crayfish</name>
    <dbReference type="NCBI Taxonomy" id="27406"/>
    <lineage>
        <taxon>Eukaryota</taxon>
        <taxon>Metazoa</taxon>
        <taxon>Ecdysozoa</taxon>
        <taxon>Arthropoda</taxon>
        <taxon>Crustacea</taxon>
        <taxon>Multicrustacea</taxon>
        <taxon>Malacostraca</taxon>
        <taxon>Eumalacostraca</taxon>
        <taxon>Eucarida</taxon>
        <taxon>Decapoda</taxon>
        <taxon>Pleocyemata</taxon>
        <taxon>Astacidea</taxon>
        <taxon>Parastacoidea</taxon>
        <taxon>Parastacidae</taxon>
        <taxon>Cherax</taxon>
    </lineage>
</organism>
<dbReference type="PANTHER" id="PTHR12771">
    <property type="entry name" value="ENGULFMENT AND CELL MOTILITY"/>
    <property type="match status" value="1"/>
</dbReference>
<name>A0AAW0WVC0_CHEQU</name>
<dbReference type="Proteomes" id="UP001445076">
    <property type="component" value="Unassembled WGS sequence"/>
</dbReference>
<sequence length="347" mass="41214">WWWLTPLTTTTLIIIITLLSLPPLSSIKPSSSTMKISLRMFGIIWSTLYWWMRPLIKWVLRRTTRLCELQRICYGEYKGAQRTCGVEFSLKHSRTPEIQKCVKYMDSKCQECTLKRDLIYYAVFAIVRIKMINTKIHKRFTDILGECLTQIWGYRQLTAEIEIIRREMFDSTIPSHEEKLQRLWAALMPGVILETRITKQWQIIGFQGDDPQTDFRGMGILGLENLLFFAEQYPTAARHVLARSQHPQYGYSFAIVGINITHMAYSLLQSGDAKIHFYNASKRFPEVRAFHQFYCYLFFSFDELWRQEKPRDMMEFSRVRDKFERQVKQKLKNPTAYFKCNFVLENI</sequence>
<evidence type="ECO:0000259" key="2">
    <source>
        <dbReference type="PROSITE" id="PS51335"/>
    </source>
</evidence>
<accession>A0AAW0WVC0</accession>
<reference evidence="3 4" key="1">
    <citation type="journal article" date="2024" name="BMC Genomics">
        <title>Genome assembly of redclaw crayfish (Cherax quadricarinatus) provides insights into its immune adaptation and hypoxia tolerance.</title>
        <authorList>
            <person name="Liu Z."/>
            <person name="Zheng J."/>
            <person name="Li H."/>
            <person name="Fang K."/>
            <person name="Wang S."/>
            <person name="He J."/>
            <person name="Zhou D."/>
            <person name="Weng S."/>
            <person name="Chi M."/>
            <person name="Gu Z."/>
            <person name="He J."/>
            <person name="Li F."/>
            <person name="Wang M."/>
        </authorList>
    </citation>
    <scope>NUCLEOTIDE SEQUENCE [LARGE SCALE GENOMIC DNA]</scope>
    <source>
        <strain evidence="3">ZL_2023a</strain>
    </source>
</reference>
<keyword evidence="4" id="KW-1185">Reference proteome</keyword>
<dbReference type="Pfam" id="PF04727">
    <property type="entry name" value="ELMO_CED12"/>
    <property type="match status" value="1"/>
</dbReference>
<keyword evidence="1" id="KW-1133">Transmembrane helix</keyword>
<keyword evidence="1" id="KW-0812">Transmembrane</keyword>
<dbReference type="PANTHER" id="PTHR12771:SF51">
    <property type="entry name" value="LD01482P"/>
    <property type="match status" value="1"/>
</dbReference>